<dbReference type="PROSITE" id="PS50977">
    <property type="entry name" value="HTH_TETR_2"/>
    <property type="match status" value="1"/>
</dbReference>
<gene>
    <name evidence="7" type="ORF">DWB68_09020</name>
</gene>
<keyword evidence="2" id="KW-0805">Transcription regulation</keyword>
<dbReference type="EMBL" id="QQXK01000016">
    <property type="protein sequence ID" value="RII42059.1"/>
    <property type="molecule type" value="Genomic_DNA"/>
</dbReference>
<keyword evidence="1" id="KW-0678">Repressor</keyword>
<dbReference type="AlphaFoldDB" id="A0A399JCS6"/>
<organism evidence="7 8">
    <name type="scientific">Galactobacter valiniphilus</name>
    <dbReference type="NCBI Taxonomy" id="2676122"/>
    <lineage>
        <taxon>Bacteria</taxon>
        <taxon>Bacillati</taxon>
        <taxon>Actinomycetota</taxon>
        <taxon>Actinomycetes</taxon>
        <taxon>Micrococcales</taxon>
        <taxon>Micrococcaceae</taxon>
        <taxon>Galactobacter</taxon>
    </lineage>
</organism>
<reference evidence="7 8" key="1">
    <citation type="submission" date="2018-07" db="EMBL/GenBank/DDBJ databases">
        <title>Arthrobacter sp. nov., isolated from raw cow's milk with high bacterial count.</title>
        <authorList>
            <person name="Hahne J."/>
            <person name="Isele D."/>
            <person name="Lipski A."/>
        </authorList>
    </citation>
    <scope>NUCLEOTIDE SEQUENCE [LARGE SCALE GENOMIC DNA]</scope>
    <source>
        <strain evidence="7 8">JZ R-35</strain>
    </source>
</reference>
<dbReference type="GO" id="GO:0003700">
    <property type="term" value="F:DNA-binding transcription factor activity"/>
    <property type="evidence" value="ECO:0007669"/>
    <property type="project" value="TreeGrafter"/>
</dbReference>
<evidence type="ECO:0000256" key="5">
    <source>
        <dbReference type="PROSITE-ProRule" id="PRU00335"/>
    </source>
</evidence>
<dbReference type="InterPro" id="IPR039538">
    <property type="entry name" value="BetI_C"/>
</dbReference>
<evidence type="ECO:0000256" key="2">
    <source>
        <dbReference type="ARBA" id="ARBA00023015"/>
    </source>
</evidence>
<name>A0A399JCS6_9MICC</name>
<evidence type="ECO:0000256" key="1">
    <source>
        <dbReference type="ARBA" id="ARBA00022491"/>
    </source>
</evidence>
<feature type="DNA-binding region" description="H-T-H motif" evidence="5">
    <location>
        <begin position="17"/>
        <end position="36"/>
    </location>
</feature>
<dbReference type="InterPro" id="IPR001647">
    <property type="entry name" value="HTH_TetR"/>
</dbReference>
<evidence type="ECO:0000313" key="7">
    <source>
        <dbReference type="EMBL" id="RII42059.1"/>
    </source>
</evidence>
<dbReference type="PANTHER" id="PTHR30055:SF234">
    <property type="entry name" value="HTH-TYPE TRANSCRIPTIONAL REGULATOR BETI"/>
    <property type="match status" value="1"/>
</dbReference>
<dbReference type="Pfam" id="PF00440">
    <property type="entry name" value="TetR_N"/>
    <property type="match status" value="1"/>
</dbReference>
<evidence type="ECO:0000259" key="6">
    <source>
        <dbReference type="PROSITE" id="PS50977"/>
    </source>
</evidence>
<comment type="caution">
    <text evidence="7">The sequence shown here is derived from an EMBL/GenBank/DDBJ whole genome shotgun (WGS) entry which is preliminary data.</text>
</comment>
<keyword evidence="8" id="KW-1185">Reference proteome</keyword>
<evidence type="ECO:0000313" key="8">
    <source>
        <dbReference type="Proteomes" id="UP000265419"/>
    </source>
</evidence>
<dbReference type="InterPro" id="IPR009057">
    <property type="entry name" value="Homeodomain-like_sf"/>
</dbReference>
<dbReference type="Gene3D" id="1.10.357.10">
    <property type="entry name" value="Tetracycline Repressor, domain 2"/>
    <property type="match status" value="1"/>
</dbReference>
<evidence type="ECO:0000256" key="4">
    <source>
        <dbReference type="ARBA" id="ARBA00023163"/>
    </source>
</evidence>
<dbReference type="InterPro" id="IPR050109">
    <property type="entry name" value="HTH-type_TetR-like_transc_reg"/>
</dbReference>
<protein>
    <submittedName>
        <fullName evidence="7">TetR family transcriptional regulator</fullName>
    </submittedName>
</protein>
<keyword evidence="3 5" id="KW-0238">DNA-binding</keyword>
<dbReference type="Proteomes" id="UP000265419">
    <property type="component" value="Unassembled WGS sequence"/>
</dbReference>
<dbReference type="InterPro" id="IPR036271">
    <property type="entry name" value="Tet_transcr_reg_TetR-rel_C_sf"/>
</dbReference>
<dbReference type="SUPFAM" id="SSF48498">
    <property type="entry name" value="Tetracyclin repressor-like, C-terminal domain"/>
    <property type="match status" value="1"/>
</dbReference>
<dbReference type="SUPFAM" id="SSF46689">
    <property type="entry name" value="Homeodomain-like"/>
    <property type="match status" value="1"/>
</dbReference>
<sequence length="204" mass="22424">MAHAWTIIARAGLSGVTLRSVAAASGMANGALKPYFRSKEHLMVATFEYVMEQIAKRLETDAEGLSGFDAVRAFSLQILPHNQQLVDEARVVIGFWALAAHDATMAEVNDTHMGRWRSQLSVWVKEQEAATGLREGITVDILVDGLMTFLLGSQVSVTVDTVAVRPEMMAAHLEALLNTYLPDDVWWEAGRRGLKDAARMRDVG</sequence>
<evidence type="ECO:0000256" key="3">
    <source>
        <dbReference type="ARBA" id="ARBA00023125"/>
    </source>
</evidence>
<keyword evidence="4" id="KW-0804">Transcription</keyword>
<proteinExistence type="predicted"/>
<dbReference type="PANTHER" id="PTHR30055">
    <property type="entry name" value="HTH-TYPE TRANSCRIPTIONAL REGULATOR RUTR"/>
    <property type="match status" value="1"/>
</dbReference>
<dbReference type="Pfam" id="PF13977">
    <property type="entry name" value="TetR_C_6"/>
    <property type="match status" value="1"/>
</dbReference>
<accession>A0A399JCS6</accession>
<feature type="domain" description="HTH tetR-type" evidence="6">
    <location>
        <begin position="1"/>
        <end position="54"/>
    </location>
</feature>
<dbReference type="GO" id="GO:0000976">
    <property type="term" value="F:transcription cis-regulatory region binding"/>
    <property type="evidence" value="ECO:0007669"/>
    <property type="project" value="TreeGrafter"/>
</dbReference>